<evidence type="ECO:0000313" key="1">
    <source>
        <dbReference type="EMBL" id="KAJ9490507.1"/>
    </source>
</evidence>
<protein>
    <submittedName>
        <fullName evidence="1">Uncharacterized protein</fullName>
    </submittedName>
</protein>
<comment type="caution">
    <text evidence="1">The sequence shown here is derived from an EMBL/GenBank/DDBJ whole genome shotgun (WGS) entry which is preliminary data.</text>
</comment>
<dbReference type="Proteomes" id="UP001227192">
    <property type="component" value="Unassembled WGS sequence"/>
</dbReference>
<dbReference type="EMBL" id="LACB01000055">
    <property type="protein sequence ID" value="KAJ9490507.1"/>
    <property type="molecule type" value="Genomic_DNA"/>
</dbReference>
<reference evidence="1" key="1">
    <citation type="submission" date="2015-06" db="EMBL/GenBank/DDBJ databases">
        <authorList>
            <person name="Nguyen H."/>
        </authorList>
    </citation>
    <scope>NUCLEOTIDE SEQUENCE</scope>
    <source>
        <strain evidence="1">DAOM 180753</strain>
    </source>
</reference>
<proteinExistence type="predicted"/>
<reference evidence="1" key="2">
    <citation type="journal article" date="2016" name="Fungal Biol.">
        <title>Ochratoxin A production by Penicillium thymicola.</title>
        <authorList>
            <person name="Nguyen H.D.T."/>
            <person name="McMullin D.R."/>
            <person name="Ponomareva E."/>
            <person name="Riley R."/>
            <person name="Pomraning K.R."/>
            <person name="Baker S.E."/>
            <person name="Seifert K.A."/>
        </authorList>
    </citation>
    <scope>NUCLEOTIDE SEQUENCE</scope>
    <source>
        <strain evidence="1">DAOM 180753</strain>
    </source>
</reference>
<name>A0AAI9TP06_PENTH</name>
<dbReference type="AlphaFoldDB" id="A0AAI9TP06"/>
<gene>
    <name evidence="1" type="ORF">VN97_g2769</name>
</gene>
<organism evidence="1 2">
    <name type="scientific">Penicillium thymicola</name>
    <dbReference type="NCBI Taxonomy" id="293382"/>
    <lineage>
        <taxon>Eukaryota</taxon>
        <taxon>Fungi</taxon>
        <taxon>Dikarya</taxon>
        <taxon>Ascomycota</taxon>
        <taxon>Pezizomycotina</taxon>
        <taxon>Eurotiomycetes</taxon>
        <taxon>Eurotiomycetidae</taxon>
        <taxon>Eurotiales</taxon>
        <taxon>Aspergillaceae</taxon>
        <taxon>Penicillium</taxon>
    </lineage>
</organism>
<keyword evidence="2" id="KW-1185">Reference proteome</keyword>
<sequence length="70" mass="7443">MDAAGISESGRDGSGAEGYCPLSANIELQVVFISNMDFYLPECGDKNGGSVSGLRSMLVRFMDDTLYVGK</sequence>
<evidence type="ECO:0000313" key="2">
    <source>
        <dbReference type="Proteomes" id="UP001227192"/>
    </source>
</evidence>
<accession>A0AAI9TP06</accession>